<protein>
    <submittedName>
        <fullName evidence="2">Uncharacterized protein</fullName>
    </submittedName>
</protein>
<name>S7Q778_GLOTA</name>
<feature type="compositionally biased region" description="Pro residues" evidence="1">
    <location>
        <begin position="263"/>
        <end position="272"/>
    </location>
</feature>
<evidence type="ECO:0000313" key="3">
    <source>
        <dbReference type="Proteomes" id="UP000030669"/>
    </source>
</evidence>
<gene>
    <name evidence="2" type="ORF">GLOTRDRAFT_111199</name>
</gene>
<dbReference type="OMA" id="YMCIAVA"/>
<feature type="region of interest" description="Disordered" evidence="1">
    <location>
        <begin position="36"/>
        <end position="89"/>
    </location>
</feature>
<dbReference type="Gene3D" id="1.10.10.2360">
    <property type="match status" value="1"/>
</dbReference>
<dbReference type="Proteomes" id="UP000030669">
    <property type="component" value="Unassembled WGS sequence"/>
</dbReference>
<dbReference type="eggNOG" id="ENOG502STUE">
    <property type="taxonomic scope" value="Eukaryota"/>
</dbReference>
<evidence type="ECO:0000256" key="1">
    <source>
        <dbReference type="SAM" id="MobiDB-lite"/>
    </source>
</evidence>
<proteinExistence type="predicted"/>
<dbReference type="RefSeq" id="XP_007866442.1">
    <property type="nucleotide sequence ID" value="XM_007868251.1"/>
</dbReference>
<dbReference type="AlphaFoldDB" id="S7Q778"/>
<dbReference type="GeneID" id="19299353"/>
<reference evidence="2 3" key="1">
    <citation type="journal article" date="2012" name="Science">
        <title>The Paleozoic origin of enzymatic lignin decomposition reconstructed from 31 fungal genomes.</title>
        <authorList>
            <person name="Floudas D."/>
            <person name="Binder M."/>
            <person name="Riley R."/>
            <person name="Barry K."/>
            <person name="Blanchette R.A."/>
            <person name="Henrissat B."/>
            <person name="Martinez A.T."/>
            <person name="Otillar R."/>
            <person name="Spatafora J.W."/>
            <person name="Yadav J.S."/>
            <person name="Aerts A."/>
            <person name="Benoit I."/>
            <person name="Boyd A."/>
            <person name="Carlson A."/>
            <person name="Copeland A."/>
            <person name="Coutinho P.M."/>
            <person name="de Vries R.P."/>
            <person name="Ferreira P."/>
            <person name="Findley K."/>
            <person name="Foster B."/>
            <person name="Gaskell J."/>
            <person name="Glotzer D."/>
            <person name="Gorecki P."/>
            <person name="Heitman J."/>
            <person name="Hesse C."/>
            <person name="Hori C."/>
            <person name="Igarashi K."/>
            <person name="Jurgens J.A."/>
            <person name="Kallen N."/>
            <person name="Kersten P."/>
            <person name="Kohler A."/>
            <person name="Kuees U."/>
            <person name="Kumar T.K.A."/>
            <person name="Kuo A."/>
            <person name="LaButti K."/>
            <person name="Larrondo L.F."/>
            <person name="Lindquist E."/>
            <person name="Ling A."/>
            <person name="Lombard V."/>
            <person name="Lucas S."/>
            <person name="Lundell T."/>
            <person name="Martin R."/>
            <person name="McLaughlin D.J."/>
            <person name="Morgenstern I."/>
            <person name="Morin E."/>
            <person name="Murat C."/>
            <person name="Nagy L.G."/>
            <person name="Nolan M."/>
            <person name="Ohm R.A."/>
            <person name="Patyshakuliyeva A."/>
            <person name="Rokas A."/>
            <person name="Ruiz-Duenas F.J."/>
            <person name="Sabat G."/>
            <person name="Salamov A."/>
            <person name="Samejima M."/>
            <person name="Schmutz J."/>
            <person name="Slot J.C."/>
            <person name="St John F."/>
            <person name="Stenlid J."/>
            <person name="Sun H."/>
            <person name="Sun S."/>
            <person name="Syed K."/>
            <person name="Tsang A."/>
            <person name="Wiebenga A."/>
            <person name="Young D."/>
            <person name="Pisabarro A."/>
            <person name="Eastwood D.C."/>
            <person name="Martin F."/>
            <person name="Cullen D."/>
            <person name="Grigoriev I.V."/>
            <person name="Hibbett D.S."/>
        </authorList>
    </citation>
    <scope>NUCLEOTIDE SEQUENCE [LARGE SCALE GENOMIC DNA]</scope>
    <source>
        <strain evidence="2 3">ATCC 11539</strain>
    </source>
</reference>
<dbReference type="OrthoDB" id="3234974at2759"/>
<feature type="region of interest" description="Disordered" evidence="1">
    <location>
        <begin position="256"/>
        <end position="288"/>
    </location>
</feature>
<accession>S7Q778</accession>
<dbReference type="HOGENOM" id="CLU_085123_0_0_1"/>
<dbReference type="PRINTS" id="PR01217">
    <property type="entry name" value="PRICHEXTENSN"/>
</dbReference>
<sequence>MGDPRLNREVFMHIATGQGPNEMSFEETRIQDYLRAYSTTGRPPAPCPQQPSDDQLRASMGLPPLFKPTPMSLSASTSSAPFQPSPLSLSIQPQPSPLVPTPTLIAPTPSTSSALHEPPAVQWFRPMTESGVVYHNITVQPEFSRFSTEELRVHAYRAGVAYPPQPIPPIPAPAPIPQPLARTDTMAMSLMDVPQAQETPKAYAYDGDAKLLSICTAPQYNQHSFEELRLAYMMHGREMSSAEIFAQSPPAQALVPFGGNPFSSPPPQPGPQNPGGMLLSGPSMARLY</sequence>
<evidence type="ECO:0000313" key="2">
    <source>
        <dbReference type="EMBL" id="EPQ55298.1"/>
    </source>
</evidence>
<organism evidence="2 3">
    <name type="scientific">Gloeophyllum trabeum (strain ATCC 11539 / FP-39264 / Madison 617)</name>
    <name type="common">Brown rot fungus</name>
    <dbReference type="NCBI Taxonomy" id="670483"/>
    <lineage>
        <taxon>Eukaryota</taxon>
        <taxon>Fungi</taxon>
        <taxon>Dikarya</taxon>
        <taxon>Basidiomycota</taxon>
        <taxon>Agaricomycotina</taxon>
        <taxon>Agaricomycetes</taxon>
        <taxon>Gloeophyllales</taxon>
        <taxon>Gloeophyllaceae</taxon>
        <taxon>Gloeophyllum</taxon>
    </lineage>
</organism>
<dbReference type="KEGG" id="gtr:GLOTRDRAFT_111199"/>
<feature type="compositionally biased region" description="Polar residues" evidence="1">
    <location>
        <begin position="71"/>
        <end position="80"/>
    </location>
</feature>
<keyword evidence="3" id="KW-1185">Reference proteome</keyword>
<dbReference type="EMBL" id="KB469302">
    <property type="protein sequence ID" value="EPQ55298.1"/>
    <property type="molecule type" value="Genomic_DNA"/>
</dbReference>